<keyword evidence="4" id="KW-1185">Reference proteome</keyword>
<feature type="non-terminal residue" evidence="3">
    <location>
        <position position="596"/>
    </location>
</feature>
<dbReference type="PROSITE" id="PS50030">
    <property type="entry name" value="UBA"/>
    <property type="match status" value="1"/>
</dbReference>
<feature type="compositionally biased region" description="Basic and acidic residues" evidence="1">
    <location>
        <begin position="171"/>
        <end position="198"/>
    </location>
</feature>
<dbReference type="PANTHER" id="PTHR15397">
    <property type="entry name" value="SODIUM-GLUCOSE COTRANSPORTER REGULATORY PROTEIN -RELATED"/>
    <property type="match status" value="1"/>
</dbReference>
<feature type="compositionally biased region" description="Polar residues" evidence="1">
    <location>
        <begin position="454"/>
        <end position="466"/>
    </location>
</feature>
<dbReference type="InterPro" id="IPR015940">
    <property type="entry name" value="UBA"/>
</dbReference>
<feature type="compositionally biased region" description="Basic and acidic residues" evidence="1">
    <location>
        <begin position="403"/>
        <end position="416"/>
    </location>
</feature>
<dbReference type="InterPro" id="IPR009060">
    <property type="entry name" value="UBA-like_sf"/>
</dbReference>
<feature type="domain" description="UBA" evidence="2">
    <location>
        <begin position="550"/>
        <end position="590"/>
    </location>
</feature>
<evidence type="ECO:0000313" key="4">
    <source>
        <dbReference type="Proteomes" id="UP000583613"/>
    </source>
</evidence>
<comment type="caution">
    <text evidence="3">The sequence shown here is derived from an EMBL/GenBank/DDBJ whole genome shotgun (WGS) entry which is preliminary data.</text>
</comment>
<dbReference type="EMBL" id="VWZE01016578">
    <property type="protein sequence ID" value="NXF93411.1"/>
    <property type="molecule type" value="Genomic_DNA"/>
</dbReference>
<feature type="compositionally biased region" description="Polar residues" evidence="1">
    <location>
        <begin position="9"/>
        <end position="31"/>
    </location>
</feature>
<dbReference type="OrthoDB" id="1047367at2759"/>
<dbReference type="SMART" id="SM00165">
    <property type="entry name" value="UBA"/>
    <property type="match status" value="1"/>
</dbReference>
<dbReference type="PANTHER" id="PTHR15397:SF3">
    <property type="entry name" value="DNA DAMAGE INDUCIBLE 1 HOMOLOG 2"/>
    <property type="match status" value="1"/>
</dbReference>
<feature type="region of interest" description="Disordered" evidence="1">
    <location>
        <begin position="452"/>
        <end position="551"/>
    </location>
</feature>
<feature type="region of interest" description="Disordered" evidence="1">
    <location>
        <begin position="1"/>
        <end position="131"/>
    </location>
</feature>
<dbReference type="SUPFAM" id="SSF46934">
    <property type="entry name" value="UBA-like"/>
    <property type="match status" value="1"/>
</dbReference>
<feature type="compositionally biased region" description="Low complexity" evidence="1">
    <location>
        <begin position="53"/>
        <end position="64"/>
    </location>
</feature>
<dbReference type="Proteomes" id="UP000583613">
    <property type="component" value="Unassembled WGS sequence"/>
</dbReference>
<dbReference type="Pfam" id="PF00627">
    <property type="entry name" value="UBA"/>
    <property type="match status" value="1"/>
</dbReference>
<organism evidence="3 4">
    <name type="scientific">Eubucco bourcierii</name>
    <name type="common">red-headed barbet</name>
    <dbReference type="NCBI Taxonomy" id="91767"/>
    <lineage>
        <taxon>Eukaryota</taxon>
        <taxon>Metazoa</taxon>
        <taxon>Chordata</taxon>
        <taxon>Craniata</taxon>
        <taxon>Vertebrata</taxon>
        <taxon>Euteleostomi</taxon>
        <taxon>Archelosauria</taxon>
        <taxon>Archosauria</taxon>
        <taxon>Dinosauria</taxon>
        <taxon>Saurischia</taxon>
        <taxon>Theropoda</taxon>
        <taxon>Coelurosauria</taxon>
        <taxon>Aves</taxon>
        <taxon>Neognathae</taxon>
        <taxon>Neoaves</taxon>
        <taxon>Telluraves</taxon>
        <taxon>Coraciimorphae</taxon>
        <taxon>Piciformes</taxon>
        <taxon>Ramphastidae</taxon>
        <taxon>Eubucco</taxon>
    </lineage>
</organism>
<dbReference type="AlphaFoldDB" id="A0A7K8XQ03"/>
<name>A0A7K8XQ03_9PICI</name>
<feature type="non-terminal residue" evidence="3">
    <location>
        <position position="1"/>
    </location>
</feature>
<feature type="compositionally biased region" description="Polar residues" evidence="1">
    <location>
        <begin position="65"/>
        <end position="83"/>
    </location>
</feature>
<evidence type="ECO:0000259" key="2">
    <source>
        <dbReference type="PROSITE" id="PS50030"/>
    </source>
</evidence>
<accession>A0A7K8XQ03</accession>
<evidence type="ECO:0000313" key="3">
    <source>
        <dbReference type="EMBL" id="NXF93411.1"/>
    </source>
</evidence>
<feature type="region of interest" description="Disordered" evidence="1">
    <location>
        <begin position="403"/>
        <end position="436"/>
    </location>
</feature>
<sequence length="596" mass="61093">LPSLPASDGFQNPVQSPGLNSKICNPTNQLLDRSASAPASICSPGPSLPVHIGAGASEPAASAPRCQTTPGEQHQHLSTSASLPDNDPPPQPGELACGSPACLSQKTLREAGVAGSQRECDAEEQGPGQEHLLEVAEESSLAAAAAKHEQKKDGCLSLEQKDELPIAHQVCKDPEEEHLEEQTETTHLEAPCHVEKPGVGEGSQPKNPPMERRGDGQEEAGLSHAKGSIQVSASCSCLQTEAFMEVDVVEQPVAEEHLSASEQRQQAENRSAAVLGLDPFSIEVELLKSVPSSSGTPAKCNELPALAAEDSSCPSSICQLDTDPGRPAEEPCSSLASALKELHKLLVISRKAECKILASEEVSQVEVVHREPAAQQEGLSEGEQKGSAPAIQEQSCSFCEVKSEGGRAEGKQRCEAGTENISSGSVGHLQSAPGGAASEVLRCSAESDLVLANSAATPDQQQSSEQPEVLAEGSQSPTNPPCRRNTSVSSAPALGEAAAPGTQSPSAGAPGRSSSPASGGPQPSGGCEEPQLSLVGSSAGLGSAAPPPPAFPAAAVGRLLGAGFTRREALEALERADGNADLALLILLAKGIVVPT</sequence>
<feature type="compositionally biased region" description="Low complexity" evidence="1">
    <location>
        <begin position="504"/>
        <end position="544"/>
    </location>
</feature>
<reference evidence="3 4" key="1">
    <citation type="submission" date="2019-09" db="EMBL/GenBank/DDBJ databases">
        <title>Bird 10,000 Genomes (B10K) Project - Family phase.</title>
        <authorList>
            <person name="Zhang G."/>
        </authorList>
    </citation>
    <scope>NUCLEOTIDE SEQUENCE [LARGE SCALE GENOMIC DNA]</scope>
    <source>
        <strain evidence="3">B10K-DU-001-04</strain>
        <tissue evidence="3">Muscle</tissue>
    </source>
</reference>
<protein>
    <submittedName>
        <fullName evidence="3">RSCA1 protein</fullName>
    </submittedName>
</protein>
<proteinExistence type="predicted"/>
<gene>
    <name evidence="3" type="primary">Rsc1a1</name>
    <name evidence="3" type="ORF">EUBBOU_R01932</name>
</gene>
<evidence type="ECO:0000256" key="1">
    <source>
        <dbReference type="SAM" id="MobiDB-lite"/>
    </source>
</evidence>
<dbReference type="Gene3D" id="1.10.8.10">
    <property type="entry name" value="DNA helicase RuvA subunit, C-terminal domain"/>
    <property type="match status" value="1"/>
</dbReference>
<feature type="region of interest" description="Disordered" evidence="1">
    <location>
        <begin position="171"/>
        <end position="225"/>
    </location>
</feature>